<organismHost>
    <name type="scientific">Pyramimonas plurioculata</name>
    <dbReference type="NCBI Taxonomy" id="36893"/>
</organismHost>
<name>A0A7M3UP21_POV01</name>
<gene>
    <name evidence="1" type="ORF">HWQ62_00340</name>
</gene>
<organism evidence="1">
    <name type="scientific">Pyramimonas orientalis virus</name>
    <name type="common">PoV01</name>
    <dbReference type="NCBI Taxonomy" id="455367"/>
    <lineage>
        <taxon>Viruses</taxon>
        <taxon>Varidnaviria</taxon>
        <taxon>Bamfordvirae</taxon>
        <taxon>Nucleocytoviricota</taxon>
        <taxon>Megaviricetes</taxon>
        <taxon>Imitervirales</taxon>
        <taxon>Allomimiviridae</taxon>
        <taxon>Heliosvirus</taxon>
        <taxon>Heliosvirus raunefjordenense</taxon>
    </lineage>
</organism>
<proteinExistence type="predicted"/>
<protein>
    <submittedName>
        <fullName evidence="1">Uncharacterized protein</fullName>
    </submittedName>
</protein>
<reference evidence="1" key="1">
    <citation type="submission" date="2020-06" db="EMBL/GenBank/DDBJ databases">
        <title>Lateral gene transfer of anion-conducting channel rhodopsins between green algae and giant viruses.</title>
        <authorList>
            <person name="Rozenberg A."/>
            <person name="Oppermann J."/>
            <person name="Wietek J."/>
            <person name="Fernandez Lahore R.G."/>
            <person name="Sandaa R.-A."/>
            <person name="Bratbak G."/>
            <person name="Hegemann P."/>
            <person name="Beja O."/>
        </authorList>
    </citation>
    <scope>NUCLEOTIDE SEQUENCE</scope>
    <source>
        <strain evidence="1">01B</strain>
    </source>
</reference>
<accession>A0A7M3UP21</accession>
<dbReference type="EMBL" id="MT663538">
    <property type="protein sequence ID" value="QOI90476.1"/>
    <property type="molecule type" value="Genomic_DNA"/>
</dbReference>
<sequence>MYVVNFCMVLHPMESIKDILVHTGMVRYLYETQEQKLIYVITEQFEKSIRKHYNDLPDLTYEVLTDFSSKSLLKLLMGKYKNIKNRMFFGPYDKYRFDSYKNICKDYDNKTFEPYTMYGFDQSIMFTHFLTCSCREDDVSLIKFFKSVANWDYRLFSKADLIPMDYKKNCVIAVNIDKIFNHTNFFNSLVLVDKTRYIHLTDRDDFSLFVYFIYKSQKYNHLFENTKVYLFHQDRVTHYEYPSNWKLIKYVPV</sequence>
<evidence type="ECO:0000313" key="1">
    <source>
        <dbReference type="EMBL" id="QOI90476.1"/>
    </source>
</evidence>